<dbReference type="PANTHER" id="PTHR35093:SF8">
    <property type="entry name" value="OUTER MEMBRANE PROTEIN NMB0088-RELATED"/>
    <property type="match status" value="1"/>
</dbReference>
<dbReference type="Pfam" id="PF03349">
    <property type="entry name" value="Toluene_X"/>
    <property type="match status" value="1"/>
</dbReference>
<keyword evidence="9" id="KW-1185">Reference proteome</keyword>
<keyword evidence="6" id="KW-0472">Membrane</keyword>
<evidence type="ECO:0000256" key="7">
    <source>
        <dbReference type="ARBA" id="ARBA00023237"/>
    </source>
</evidence>
<accession>A0ABR7M687</accession>
<comment type="caution">
    <text evidence="8">The sequence shown here is derived from an EMBL/GenBank/DDBJ whole genome shotgun (WGS) entry which is preliminary data.</text>
</comment>
<protein>
    <submittedName>
        <fullName evidence="8">Hydrocarbon degradation protein</fullName>
    </submittedName>
</protein>
<evidence type="ECO:0000313" key="8">
    <source>
        <dbReference type="EMBL" id="MBC6490548.1"/>
    </source>
</evidence>
<dbReference type="RefSeq" id="WP_187255843.1">
    <property type="nucleotide sequence ID" value="NZ_JBHULF010000006.1"/>
</dbReference>
<dbReference type="Proteomes" id="UP000765802">
    <property type="component" value="Unassembled WGS sequence"/>
</dbReference>
<evidence type="ECO:0000256" key="2">
    <source>
        <dbReference type="ARBA" id="ARBA00008163"/>
    </source>
</evidence>
<gene>
    <name evidence="8" type="ORF">BC349_06195</name>
</gene>
<name>A0ABR7M687_9BACT</name>
<organism evidence="8 9">
    <name type="scientific">Flavihumibacter stibioxidans</name>
    <dbReference type="NCBI Taxonomy" id="1834163"/>
    <lineage>
        <taxon>Bacteria</taxon>
        <taxon>Pseudomonadati</taxon>
        <taxon>Bacteroidota</taxon>
        <taxon>Chitinophagia</taxon>
        <taxon>Chitinophagales</taxon>
        <taxon>Chitinophagaceae</taxon>
        <taxon>Flavihumibacter</taxon>
    </lineage>
</organism>
<comment type="similarity">
    <text evidence="2">Belongs to the OmpP1/FadL family.</text>
</comment>
<dbReference type="InterPro" id="IPR005017">
    <property type="entry name" value="OMPP1/FadL/TodX"/>
</dbReference>
<evidence type="ECO:0000313" key="9">
    <source>
        <dbReference type="Proteomes" id="UP000765802"/>
    </source>
</evidence>
<keyword evidence="5" id="KW-0732">Signal</keyword>
<evidence type="ECO:0000256" key="4">
    <source>
        <dbReference type="ARBA" id="ARBA00022692"/>
    </source>
</evidence>
<keyword evidence="4" id="KW-0812">Transmembrane</keyword>
<evidence type="ECO:0000256" key="6">
    <source>
        <dbReference type="ARBA" id="ARBA00023136"/>
    </source>
</evidence>
<evidence type="ECO:0000256" key="1">
    <source>
        <dbReference type="ARBA" id="ARBA00004571"/>
    </source>
</evidence>
<reference evidence="8 9" key="1">
    <citation type="submission" date="2016-07" db="EMBL/GenBank/DDBJ databases">
        <title>Genome analysis of Flavihumibacter stibioxidans YS-17.</title>
        <authorList>
            <person name="Shi K."/>
            <person name="Han Y."/>
            <person name="Wang G."/>
        </authorList>
    </citation>
    <scope>NUCLEOTIDE SEQUENCE [LARGE SCALE GENOMIC DNA]</scope>
    <source>
        <strain evidence="8 9">YS-17</strain>
    </source>
</reference>
<evidence type="ECO:0000256" key="3">
    <source>
        <dbReference type="ARBA" id="ARBA00022452"/>
    </source>
</evidence>
<dbReference type="EMBL" id="MBUA01000001">
    <property type="protein sequence ID" value="MBC6490548.1"/>
    <property type="molecule type" value="Genomic_DNA"/>
</dbReference>
<keyword evidence="3" id="KW-1134">Transmembrane beta strand</keyword>
<dbReference type="SUPFAM" id="SSF56935">
    <property type="entry name" value="Porins"/>
    <property type="match status" value="1"/>
</dbReference>
<evidence type="ECO:0000256" key="5">
    <source>
        <dbReference type="ARBA" id="ARBA00022729"/>
    </source>
</evidence>
<sequence>MKKLLSLSVLAFLPVLLFSQVGHIMQGIGAHNMSMGGAATGQPLDINGALNWNPAGISAFNKKIFSANAGLFFSSPELSSTVPTEEGPFSGVTKDDRGVSVMPALAMVWGKENSKHTFGVSAFGISGFGVTFPENMNNPINMPQQYGGFGRLQSDYMLMQVGFTYAYEVSDKFSIGIAPTFNYGALELEPNPLASPDPEKGYPISDKAGALGFGSQVGVFYNSGMGLKLGASYKTQQFFGEMDFENTYLDGSRAPNVKFKMNYPAILSVGVGYSKDMFDVAVDYRYVDYKNTDGFSEKGWTQTASVKGFGWENISIVSAGIQYKGISKFPLRAGYTFSSNPIKEELAFFSTPATAVIKHAFQFGFGYEISDRFTLNAAYHHGTSSGETSGPLLHPMMISSSNPYGAIPNSNVSYKMSTDLVMLGINYSF</sequence>
<comment type="subcellular location">
    <subcellularLocation>
        <location evidence="1">Cell outer membrane</location>
        <topology evidence="1">Multi-pass membrane protein</topology>
    </subcellularLocation>
</comment>
<dbReference type="PANTHER" id="PTHR35093">
    <property type="entry name" value="OUTER MEMBRANE PROTEIN NMB0088-RELATED"/>
    <property type="match status" value="1"/>
</dbReference>
<keyword evidence="7" id="KW-0998">Cell outer membrane</keyword>
<proteinExistence type="inferred from homology"/>
<dbReference type="Gene3D" id="2.40.160.60">
    <property type="entry name" value="Outer membrane protein transport protein (OMPP1/FadL/TodX)"/>
    <property type="match status" value="1"/>
</dbReference>